<dbReference type="Gene3D" id="2.130.10.10">
    <property type="entry name" value="YVTN repeat-like/Quinoprotein amine dehydrogenase"/>
    <property type="match status" value="1"/>
</dbReference>
<organism evidence="3 4">
    <name type="scientific">Runella rosea</name>
    <dbReference type="NCBI Taxonomy" id="2259595"/>
    <lineage>
        <taxon>Bacteria</taxon>
        <taxon>Pseudomonadati</taxon>
        <taxon>Bacteroidota</taxon>
        <taxon>Cytophagia</taxon>
        <taxon>Cytophagales</taxon>
        <taxon>Spirosomataceae</taxon>
        <taxon>Runella</taxon>
    </lineage>
</organism>
<dbReference type="SUPFAM" id="SSF69304">
    <property type="entry name" value="Tricorn protease N-terminal domain"/>
    <property type="match status" value="1"/>
</dbReference>
<feature type="signal peptide" evidence="1">
    <location>
        <begin position="1"/>
        <end position="20"/>
    </location>
</feature>
<dbReference type="Pfam" id="PF18962">
    <property type="entry name" value="Por_Secre_tail"/>
    <property type="match status" value="1"/>
</dbReference>
<evidence type="ECO:0000313" key="4">
    <source>
        <dbReference type="Proteomes" id="UP000251993"/>
    </source>
</evidence>
<dbReference type="RefSeq" id="WP_114065253.1">
    <property type="nucleotide sequence ID" value="NZ_CP030850.1"/>
</dbReference>
<protein>
    <recommendedName>
        <fullName evidence="2">Secretion system C-terminal sorting domain-containing protein</fullName>
    </recommendedName>
</protein>
<dbReference type="Proteomes" id="UP000251993">
    <property type="component" value="Chromosome"/>
</dbReference>
<evidence type="ECO:0000313" key="3">
    <source>
        <dbReference type="EMBL" id="AXE16466.1"/>
    </source>
</evidence>
<sequence length="1046" mass="116329">MRYRFFLLSFLWLVGGALCAQNQLTAVKHVANASSNPRKFVRLENKIFFIANTNQHGDEWWVTDGTETGTQLLKDVVLGAGSGLYYANDLTVNPTVVADGKFYFTSLQADGQCAVWQSDGTPNGTVRLAQWGVAITELMPLNGQLYIADKAQKIWVVNPSTSGSTQLAELGFGESGAAFFPHNGKMYFNNRRRSAVFQTDGTTTGTIRVGDFGSFSSEPKMFIWRDYLYYYCNAFNDGHIVRIKNNNPATAEVVYAWGFANPNPTLSLSGVIEMRVKEDKIQIVEHINFYSPSVRLLESTDGYNFRTVDKTALPALASNFLWIDAKFYGISKKGTLVIRDFEKAGTTEVADAWKVIPDVVTTLKKVGNFLLVGGSTAVDIPKWYNLKDGRLAEVSVAPSNYELLADAMVHSGRLAANGDTELYKTDLTTLKSNIVKNIKTVGNDDFEIIRVGKKVFFLTRDEATATASTSLWITDGTIGGTTKVIDIPSLSVSKVLSTYQDGTFLYLQTQVGSNESAIWVSDGTSEGTRELKRFAGPQTEPMKVVIREKRRMFLHPHVSFIYDSDSKNVIDFKVGSNDNWGIDFRQLSNKVLIKVSSTLYSVDFEGKLTVLEAGGVISQQTWAATSNKVFYNRFIRFDFSIGEPTIALMVTDGTLEGTKEVSRSLFGGFSVQALKTDVIVTYTSAATPTRIFDAAIVNENALTLRKVMAGGARQIVEIFMVDDMAAFQLDNGRFFALNTRTAFITELPTLAYSDKAIVHEGELYIIGQNCRRINLKTLETRLLLPQDDRYTRAFSFFQDGRDLYLSWDGRIPQTWLIRPTEVRKLGEFVLNQRPLTFNGRKAFMASKTGYPPIMLYTADSLATQLAYVRDVENNGEEGWTVFNNYLIVGSYDTQAGVEPWTTDGTPENSRVLDDLQPAAESSFPSRYLVNDSKRLICIADAGAMGKQLWALRSPILAVAPPLVNYHTYLYPNPASTHFTVISEVPFEPTSRLLIYNSIGQMIGEHRLPNNATQVEIGLKNIVTGMYFVTIDAGLGQRVTHKLVVIR</sequence>
<dbReference type="OrthoDB" id="1489153at2"/>
<dbReference type="EMBL" id="CP030850">
    <property type="protein sequence ID" value="AXE16466.1"/>
    <property type="molecule type" value="Genomic_DNA"/>
</dbReference>
<name>A0A344TCU5_9BACT</name>
<feature type="chain" id="PRO_5016839146" description="Secretion system C-terminal sorting domain-containing protein" evidence="1">
    <location>
        <begin position="21"/>
        <end position="1046"/>
    </location>
</feature>
<dbReference type="KEGG" id="run:DR864_01350"/>
<evidence type="ECO:0000256" key="1">
    <source>
        <dbReference type="SAM" id="SignalP"/>
    </source>
</evidence>
<dbReference type="InterPro" id="IPR015943">
    <property type="entry name" value="WD40/YVTN_repeat-like_dom_sf"/>
</dbReference>
<keyword evidence="4" id="KW-1185">Reference proteome</keyword>
<dbReference type="NCBIfam" id="TIGR04183">
    <property type="entry name" value="Por_Secre_tail"/>
    <property type="match status" value="1"/>
</dbReference>
<accession>A0A344TCU5</accession>
<dbReference type="InterPro" id="IPR026444">
    <property type="entry name" value="Secre_tail"/>
</dbReference>
<keyword evidence="1" id="KW-0732">Signal</keyword>
<proteinExistence type="predicted"/>
<evidence type="ECO:0000259" key="2">
    <source>
        <dbReference type="Pfam" id="PF18962"/>
    </source>
</evidence>
<gene>
    <name evidence="3" type="ORF">DR864_01350</name>
</gene>
<dbReference type="AlphaFoldDB" id="A0A344TCU5"/>
<feature type="domain" description="Secretion system C-terminal sorting" evidence="2">
    <location>
        <begin position="969"/>
        <end position="1044"/>
    </location>
</feature>
<reference evidence="3 4" key="1">
    <citation type="submission" date="2018-07" db="EMBL/GenBank/DDBJ databases">
        <title>Genome sequencing of Runella.</title>
        <authorList>
            <person name="Baek M.-G."/>
            <person name="Yi H."/>
        </authorList>
    </citation>
    <scope>NUCLEOTIDE SEQUENCE [LARGE SCALE GENOMIC DNA]</scope>
    <source>
        <strain evidence="3 4">HYN0085</strain>
    </source>
</reference>